<dbReference type="PROSITE" id="PS51470">
    <property type="entry name" value="FG_GAP"/>
    <property type="match status" value="5"/>
</dbReference>
<dbReference type="GO" id="GO:0009897">
    <property type="term" value="C:external side of plasma membrane"/>
    <property type="evidence" value="ECO:0007669"/>
    <property type="project" value="TreeGrafter"/>
</dbReference>
<evidence type="ECO:0008006" key="6">
    <source>
        <dbReference type="Google" id="ProtNLM"/>
    </source>
</evidence>
<keyword evidence="5" id="KW-1185">Reference proteome</keyword>
<dbReference type="SMART" id="SM00191">
    <property type="entry name" value="Int_alpha"/>
    <property type="match status" value="6"/>
</dbReference>
<evidence type="ECO:0000256" key="3">
    <source>
        <dbReference type="ARBA" id="ARBA00023180"/>
    </source>
</evidence>
<dbReference type="PANTHER" id="PTHR23220:SF122">
    <property type="entry name" value="INTEGRIN ALPHA-PS1"/>
    <property type="match status" value="1"/>
</dbReference>
<evidence type="ECO:0000256" key="2">
    <source>
        <dbReference type="ARBA" id="ARBA00022737"/>
    </source>
</evidence>
<dbReference type="Pfam" id="PF01839">
    <property type="entry name" value="FG-GAP"/>
    <property type="match status" value="5"/>
</dbReference>
<keyword evidence="3" id="KW-0325">Glycoprotein</keyword>
<dbReference type="PRINTS" id="PR01185">
    <property type="entry name" value="INTEGRINA"/>
</dbReference>
<dbReference type="InterPro" id="IPR013519">
    <property type="entry name" value="Int_alpha_beta-p"/>
</dbReference>
<dbReference type="SUPFAM" id="SSF69318">
    <property type="entry name" value="Integrin alpha N-terminal domain"/>
    <property type="match status" value="2"/>
</dbReference>
<accession>A0A7G6DZ84</accession>
<evidence type="ECO:0000313" key="4">
    <source>
        <dbReference type="EMBL" id="QNB45138.1"/>
    </source>
</evidence>
<organism evidence="4 5">
    <name type="scientific">Thermanaerosceptrum fracticalcis</name>
    <dbReference type="NCBI Taxonomy" id="1712410"/>
    <lineage>
        <taxon>Bacteria</taxon>
        <taxon>Bacillati</taxon>
        <taxon>Bacillota</taxon>
        <taxon>Clostridia</taxon>
        <taxon>Eubacteriales</taxon>
        <taxon>Peptococcaceae</taxon>
        <taxon>Thermanaerosceptrum</taxon>
    </lineage>
</organism>
<dbReference type="InterPro" id="IPR028994">
    <property type="entry name" value="Integrin_alpha_N"/>
</dbReference>
<dbReference type="GO" id="GO:0033627">
    <property type="term" value="P:cell adhesion mediated by integrin"/>
    <property type="evidence" value="ECO:0007669"/>
    <property type="project" value="TreeGrafter"/>
</dbReference>
<name>A0A7G6DZ84_THEFR</name>
<evidence type="ECO:0000313" key="5">
    <source>
        <dbReference type="Proteomes" id="UP000515847"/>
    </source>
</evidence>
<dbReference type="EMBL" id="CP045798">
    <property type="protein sequence ID" value="QNB45138.1"/>
    <property type="molecule type" value="Genomic_DNA"/>
</dbReference>
<gene>
    <name evidence="4" type="ORF">BR63_01660</name>
</gene>
<keyword evidence="2" id="KW-0677">Repeat</keyword>
<dbReference type="GO" id="GO:0007229">
    <property type="term" value="P:integrin-mediated signaling pathway"/>
    <property type="evidence" value="ECO:0007669"/>
    <property type="project" value="TreeGrafter"/>
</dbReference>
<keyword evidence="1" id="KW-0732">Signal</keyword>
<dbReference type="OrthoDB" id="9806653at2"/>
<dbReference type="GO" id="GO:0098609">
    <property type="term" value="P:cell-cell adhesion"/>
    <property type="evidence" value="ECO:0007669"/>
    <property type="project" value="TreeGrafter"/>
</dbReference>
<dbReference type="GO" id="GO:0007160">
    <property type="term" value="P:cell-matrix adhesion"/>
    <property type="evidence" value="ECO:0007669"/>
    <property type="project" value="TreeGrafter"/>
</dbReference>
<evidence type="ECO:0000256" key="1">
    <source>
        <dbReference type="ARBA" id="ARBA00022729"/>
    </source>
</evidence>
<dbReference type="Gene3D" id="2.130.10.130">
    <property type="entry name" value="Integrin alpha, N-terminal"/>
    <property type="match status" value="3"/>
</dbReference>
<dbReference type="Proteomes" id="UP000515847">
    <property type="component" value="Chromosome"/>
</dbReference>
<dbReference type="GO" id="GO:0008305">
    <property type="term" value="C:integrin complex"/>
    <property type="evidence" value="ECO:0007669"/>
    <property type="project" value="InterPro"/>
</dbReference>
<dbReference type="InterPro" id="IPR000413">
    <property type="entry name" value="Integrin_alpha"/>
</dbReference>
<dbReference type="InterPro" id="IPR013517">
    <property type="entry name" value="FG-GAP"/>
</dbReference>
<dbReference type="GO" id="GO:0005178">
    <property type="term" value="F:integrin binding"/>
    <property type="evidence" value="ECO:0007669"/>
    <property type="project" value="TreeGrafter"/>
</dbReference>
<reference evidence="4 5" key="1">
    <citation type="journal article" date="2019" name="Front. Microbiol.">
        <title>Thermoanaerosceptrum fracticalcis gen. nov. sp. nov., a Novel Fumarate-Fermenting Microorganism From a Deep Fractured Carbonate Aquifer of the US Great Basin.</title>
        <authorList>
            <person name="Hamilton-Brehm S.D."/>
            <person name="Stewart L.E."/>
            <person name="Zavarin M."/>
            <person name="Caldwell M."/>
            <person name="Lawson P.A."/>
            <person name="Onstott T.C."/>
            <person name="Grzymski J."/>
            <person name="Neveux I."/>
            <person name="Lollar B.S."/>
            <person name="Russell C.E."/>
            <person name="Moser D.P."/>
        </authorList>
    </citation>
    <scope>NUCLEOTIDE SEQUENCE [LARGE SCALE GENOMIC DNA]</scope>
    <source>
        <strain evidence="4 5">DRI-13</strain>
    </source>
</reference>
<dbReference type="AlphaFoldDB" id="A0A7G6DZ84"/>
<proteinExistence type="predicted"/>
<sequence length="569" mass="60421">MDKQGKLEKDLIKYVHNTVPRQEIVCISADLVLDSRYRDIFKEYTFDVPFFLTEDCAAVHCTPLEGTERILLLGKEPTVHRGMYNVSLGIFKSFLFTIHCATKTIELTKELFIPVSCSLALGQAVTPRFEAQVYLTYSSCILEGESRNAWFFGQQPGEQFAFAMALGDAHPFVCVGSPSARVGACHDAGKITVFSIPDGVKLYEVSGTAQDDDFGFALDTGYDLNGDGWDDILVGAPSAKIGSAARAGYVRVLSGKDGTTLLTINHTEEEAQFGWAVSWAGDLDGDGVPDFLVAAPQASPEGKINAGSVFVYSGASGSLLYRLDGQNPGDAFGYALTTIGDVDGDGIPDLAIGAPLASPSGLYQAGEIYVYSGAAGSLIYKIEGTEFNAGLGFSLKALPDINGDGIPEILAGAPGSSPGGRSEAGSAYIFSSLDGSQLLHFAGPVSGEEVGIAVTPVGDLDNDGQPDLALGAPSASPHNKRFAGKVYLISSRTGQILQVLEGQESWNQFGWSVAGSSLLNANSILFIGSPGNDALYMYQGKRHIMRCEMHLCITLSVLQKREILIPAML</sequence>
<dbReference type="PANTHER" id="PTHR23220">
    <property type="entry name" value="INTEGRIN ALPHA"/>
    <property type="match status" value="1"/>
</dbReference>
<dbReference type="KEGG" id="tfr:BR63_01660"/>
<dbReference type="RefSeq" id="WP_034423947.1">
    <property type="nucleotide sequence ID" value="NZ_CP045798.1"/>
</dbReference>
<protein>
    <recommendedName>
        <fullName evidence="6">FG-GAP repeat protein</fullName>
    </recommendedName>
</protein>